<dbReference type="Proteomes" id="UP000051298">
    <property type="component" value="Unassembled WGS sequence"/>
</dbReference>
<dbReference type="AlphaFoldDB" id="A0A0P1EYD5"/>
<sequence>MRKISSLLILCSVIAVSACTPPATTMVEPEITSNKL</sequence>
<proteinExistence type="predicted"/>
<keyword evidence="1" id="KW-0732">Signal</keyword>
<gene>
    <name evidence="2" type="ORF">THS5294_01439</name>
</gene>
<reference evidence="2 3" key="1">
    <citation type="submission" date="2015-09" db="EMBL/GenBank/DDBJ databases">
        <authorList>
            <consortium name="Swine Surveillance"/>
        </authorList>
    </citation>
    <scope>NUCLEOTIDE SEQUENCE [LARGE SCALE GENOMIC DNA]</scope>
    <source>
        <strain evidence="2 3">CECT 5294</strain>
    </source>
</reference>
<evidence type="ECO:0000313" key="3">
    <source>
        <dbReference type="Proteomes" id="UP000051298"/>
    </source>
</evidence>
<accession>A0A0P1EYD5</accession>
<name>A0A0P1EYD5_9RHOB</name>
<evidence type="ECO:0000313" key="2">
    <source>
        <dbReference type="EMBL" id="CUH60150.1"/>
    </source>
</evidence>
<organism evidence="2 3">
    <name type="scientific">Thalassobacter stenotrophicus</name>
    <dbReference type="NCBI Taxonomy" id="266809"/>
    <lineage>
        <taxon>Bacteria</taxon>
        <taxon>Pseudomonadati</taxon>
        <taxon>Pseudomonadota</taxon>
        <taxon>Alphaproteobacteria</taxon>
        <taxon>Rhodobacterales</taxon>
        <taxon>Roseobacteraceae</taxon>
        <taxon>Thalassobacter</taxon>
    </lineage>
</organism>
<protein>
    <submittedName>
        <fullName evidence="2">Uncharacterized protein</fullName>
    </submittedName>
</protein>
<feature type="chain" id="PRO_5006062054" evidence="1">
    <location>
        <begin position="19"/>
        <end position="36"/>
    </location>
</feature>
<dbReference type="PROSITE" id="PS51257">
    <property type="entry name" value="PROKAR_LIPOPROTEIN"/>
    <property type="match status" value="1"/>
</dbReference>
<evidence type="ECO:0000256" key="1">
    <source>
        <dbReference type="SAM" id="SignalP"/>
    </source>
</evidence>
<dbReference type="EMBL" id="CYRX01000025">
    <property type="protein sequence ID" value="CUH60150.1"/>
    <property type="molecule type" value="Genomic_DNA"/>
</dbReference>
<feature type="signal peptide" evidence="1">
    <location>
        <begin position="1"/>
        <end position="18"/>
    </location>
</feature>